<proteinExistence type="predicted"/>
<sequence>MGGKVEPLTTLKLVPSAHIFWCSHSLVEIRRVFVGNGCTRSEMSHSILLGMYEPFHSSQSPNVETLDDRLVTVLKLMFLKMILRTFLGQKLDALPTKDA</sequence>
<name>A0A4Y2PGW0_ARAVE</name>
<dbReference type="Proteomes" id="UP000499080">
    <property type="component" value="Unassembled WGS sequence"/>
</dbReference>
<evidence type="ECO:0000313" key="2">
    <source>
        <dbReference type="Proteomes" id="UP000499080"/>
    </source>
</evidence>
<dbReference type="EMBL" id="BGPR01133000">
    <property type="protein sequence ID" value="GBN50329.1"/>
    <property type="molecule type" value="Genomic_DNA"/>
</dbReference>
<dbReference type="AlphaFoldDB" id="A0A4Y2PGW0"/>
<accession>A0A4Y2PGW0</accession>
<gene>
    <name evidence="1" type="ORF">AVEN_180620_1</name>
</gene>
<reference evidence="1 2" key="1">
    <citation type="journal article" date="2019" name="Sci. Rep.">
        <title>Orb-weaving spider Araneus ventricosus genome elucidates the spidroin gene catalogue.</title>
        <authorList>
            <person name="Kono N."/>
            <person name="Nakamura H."/>
            <person name="Ohtoshi R."/>
            <person name="Moran D.A.P."/>
            <person name="Shinohara A."/>
            <person name="Yoshida Y."/>
            <person name="Fujiwara M."/>
            <person name="Mori M."/>
            <person name="Tomita M."/>
            <person name="Arakawa K."/>
        </authorList>
    </citation>
    <scope>NUCLEOTIDE SEQUENCE [LARGE SCALE GENOMIC DNA]</scope>
</reference>
<keyword evidence="2" id="KW-1185">Reference proteome</keyword>
<protein>
    <submittedName>
        <fullName evidence="1">Uncharacterized protein</fullName>
    </submittedName>
</protein>
<organism evidence="1 2">
    <name type="scientific">Araneus ventricosus</name>
    <name type="common">Orbweaver spider</name>
    <name type="synonym">Epeira ventricosa</name>
    <dbReference type="NCBI Taxonomy" id="182803"/>
    <lineage>
        <taxon>Eukaryota</taxon>
        <taxon>Metazoa</taxon>
        <taxon>Ecdysozoa</taxon>
        <taxon>Arthropoda</taxon>
        <taxon>Chelicerata</taxon>
        <taxon>Arachnida</taxon>
        <taxon>Araneae</taxon>
        <taxon>Araneomorphae</taxon>
        <taxon>Entelegynae</taxon>
        <taxon>Araneoidea</taxon>
        <taxon>Araneidae</taxon>
        <taxon>Araneus</taxon>
    </lineage>
</organism>
<comment type="caution">
    <text evidence="1">The sequence shown here is derived from an EMBL/GenBank/DDBJ whole genome shotgun (WGS) entry which is preliminary data.</text>
</comment>
<evidence type="ECO:0000313" key="1">
    <source>
        <dbReference type="EMBL" id="GBN50329.1"/>
    </source>
</evidence>